<keyword evidence="10" id="KW-0812">Transmembrane</keyword>
<dbReference type="AlphaFoldDB" id="A0A251T1I4"/>
<dbReference type="EMBL" id="CM007901">
    <property type="protein sequence ID" value="OTG04522.1"/>
    <property type="molecule type" value="Genomic_DNA"/>
</dbReference>
<dbReference type="GO" id="GO:0005886">
    <property type="term" value="C:plasma membrane"/>
    <property type="evidence" value="ECO:0007669"/>
    <property type="project" value="UniProtKB-SubCell"/>
</dbReference>
<dbReference type="Proteomes" id="UP000215914">
    <property type="component" value="Chromosome 12"/>
</dbReference>
<keyword evidence="4" id="KW-0677">Repeat</keyword>
<evidence type="ECO:0000256" key="8">
    <source>
        <dbReference type="ARBA" id="ARBA00038393"/>
    </source>
</evidence>
<dbReference type="Pfam" id="PF01657">
    <property type="entry name" value="Stress-antifung"/>
    <property type="match status" value="2"/>
</dbReference>
<sequence length="367" mass="41078">MNQPLFMLYIQGCSLMMKQAIYLSFALVSLVIPFLSVFAKESIVYFECSQLYSISTKAYESNVNTLFTSLISSASISSFNKFEISPQSDVVYGLFQCRGDLSYHDCKDCVENSVSQLKKTCPKSTSGTIQLEGCFIKYDNTSFFGVEDKLKVFKRCGPSIGYNSDTLTRIDDALAYLVGKTGQYFRVGVLGSVQGMMQCVQDLNVTDCEDCVLEARGRVRSECETSTWGDMYLGKCYIRYADGSFRPVKGIGVVNINEDLHGGTRKSKNIKKVVGIVFGILLGTGVLGFTLSVSVKVYRIRVKKEVTIVRQKVEEVQREAHAAREEAKAAQEEVKIARRESESQKLQIDTLSRQRDWYKSMSSTGRV</sequence>
<dbReference type="PANTHER" id="PTHR32080">
    <property type="entry name" value="ANTIFUNGAL PROTEIN GINKBILOBIN-2-LIKE"/>
    <property type="match status" value="1"/>
</dbReference>
<dbReference type="GO" id="GO:0042742">
    <property type="term" value="P:defense response to bacterium"/>
    <property type="evidence" value="ECO:0000318"/>
    <property type="project" value="GO_Central"/>
</dbReference>
<feature type="coiled-coil region" evidence="9">
    <location>
        <begin position="299"/>
        <end position="354"/>
    </location>
</feature>
<feature type="transmembrane region" description="Helical" evidence="10">
    <location>
        <begin position="273"/>
        <end position="295"/>
    </location>
</feature>
<dbReference type="InParanoid" id="A0A251T1I4"/>
<dbReference type="InterPro" id="IPR038408">
    <property type="entry name" value="GNK2_sf"/>
</dbReference>
<keyword evidence="5" id="KW-0965">Cell junction</keyword>
<evidence type="ECO:0000313" key="12">
    <source>
        <dbReference type="EMBL" id="KAF5777230.1"/>
    </source>
</evidence>
<evidence type="ECO:0000256" key="1">
    <source>
        <dbReference type="ARBA" id="ARBA00004251"/>
    </source>
</evidence>
<dbReference type="InterPro" id="IPR002902">
    <property type="entry name" value="GNK2"/>
</dbReference>
<dbReference type="EMBL" id="MNCJ02000327">
    <property type="protein sequence ID" value="KAF5777230.1"/>
    <property type="molecule type" value="Genomic_DNA"/>
</dbReference>
<evidence type="ECO:0000256" key="6">
    <source>
        <dbReference type="ARBA" id="ARBA00023157"/>
    </source>
</evidence>
<keyword evidence="6" id="KW-1015">Disulfide bond</keyword>
<reference evidence="12 14" key="1">
    <citation type="journal article" date="2017" name="Nature">
        <title>The sunflower genome provides insights into oil metabolism, flowering and Asterid evolution.</title>
        <authorList>
            <person name="Badouin H."/>
            <person name="Gouzy J."/>
            <person name="Grassa C.J."/>
            <person name="Murat F."/>
            <person name="Staton S.E."/>
            <person name="Cottret L."/>
            <person name="Lelandais-Briere C."/>
            <person name="Owens G.L."/>
            <person name="Carrere S."/>
            <person name="Mayjonade B."/>
            <person name="Legrand L."/>
            <person name="Gill N."/>
            <person name="Kane N.C."/>
            <person name="Bowers J.E."/>
            <person name="Hubner S."/>
            <person name="Bellec A."/>
            <person name="Berard A."/>
            <person name="Berges H."/>
            <person name="Blanchet N."/>
            <person name="Boniface M.C."/>
            <person name="Brunel D."/>
            <person name="Catrice O."/>
            <person name="Chaidir N."/>
            <person name="Claudel C."/>
            <person name="Donnadieu C."/>
            <person name="Faraut T."/>
            <person name="Fievet G."/>
            <person name="Helmstetter N."/>
            <person name="King M."/>
            <person name="Knapp S.J."/>
            <person name="Lai Z."/>
            <person name="Le Paslier M.C."/>
            <person name="Lippi Y."/>
            <person name="Lorenzon L."/>
            <person name="Mandel J.R."/>
            <person name="Marage G."/>
            <person name="Marchand G."/>
            <person name="Marquand E."/>
            <person name="Bret-Mestries E."/>
            <person name="Morien E."/>
            <person name="Nambeesan S."/>
            <person name="Nguyen T."/>
            <person name="Pegot-Espagnet P."/>
            <person name="Pouilly N."/>
            <person name="Raftis F."/>
            <person name="Sallet E."/>
            <person name="Schiex T."/>
            <person name="Thomas J."/>
            <person name="Vandecasteele C."/>
            <person name="Vares D."/>
            <person name="Vear F."/>
            <person name="Vautrin S."/>
            <person name="Crespi M."/>
            <person name="Mangin B."/>
            <person name="Burke J.M."/>
            <person name="Salse J."/>
            <person name="Munos S."/>
            <person name="Vincourt P."/>
            <person name="Rieseberg L.H."/>
            <person name="Langlade N.B."/>
        </authorList>
    </citation>
    <scope>NUCLEOTIDE SEQUENCE [LARGE SCALE GENOMIC DNA]</scope>
    <source>
        <strain evidence="14">cv. SF193</strain>
        <tissue evidence="12">Leaves</tissue>
    </source>
</reference>
<dbReference type="CDD" id="cd23509">
    <property type="entry name" value="Gnk2-like"/>
    <property type="match status" value="2"/>
</dbReference>
<comment type="similarity">
    <text evidence="8">Belongs to the cysteine-rich repeat secretory protein family. Plasmodesmata-located proteins (PDLD) subfamily.</text>
</comment>
<dbReference type="Gene3D" id="3.30.430.20">
    <property type="entry name" value="Gnk2 domain, C-X8-C-X2-C motif"/>
    <property type="match status" value="2"/>
</dbReference>
<dbReference type="GO" id="GO:0009506">
    <property type="term" value="C:plasmodesma"/>
    <property type="evidence" value="ECO:0000318"/>
    <property type="project" value="GO_Central"/>
</dbReference>
<gene>
    <name evidence="13" type="ORF">HannXRQ_Chr12g0363251</name>
    <name evidence="12" type="ORF">HanXRQr2_Chr12g0533201</name>
</gene>
<dbReference type="InterPro" id="IPR051378">
    <property type="entry name" value="Cell2Cell_Antifungal"/>
</dbReference>
<keyword evidence="9" id="KW-0175">Coiled coil</keyword>
<dbReference type="PROSITE" id="PS51473">
    <property type="entry name" value="GNK2"/>
    <property type="match status" value="2"/>
</dbReference>
<keyword evidence="3" id="KW-0732">Signal</keyword>
<protein>
    <submittedName>
        <fullName evidence="12 13">Gnk2-like domain-containing protein</fullName>
    </submittedName>
</protein>
<accession>A0A251T1I4</accession>
<dbReference type="PANTHER" id="PTHR32080:SF43">
    <property type="entry name" value="GNK2-LIKE DOMAIN-CONTAINING PROTEIN"/>
    <property type="match status" value="1"/>
</dbReference>
<keyword evidence="14" id="KW-1185">Reference proteome</keyword>
<keyword evidence="10" id="KW-0472">Membrane</keyword>
<reference evidence="13" key="2">
    <citation type="submission" date="2017-02" db="EMBL/GenBank/DDBJ databases">
        <title>Sunflower complete genome.</title>
        <authorList>
            <person name="Langlade N."/>
            <person name="Munos S."/>
        </authorList>
    </citation>
    <scope>NUCLEOTIDE SEQUENCE [LARGE SCALE GENOMIC DNA]</scope>
    <source>
        <tissue evidence="13">Leaves</tissue>
    </source>
</reference>
<evidence type="ECO:0000259" key="11">
    <source>
        <dbReference type="PROSITE" id="PS51473"/>
    </source>
</evidence>
<evidence type="ECO:0000256" key="5">
    <source>
        <dbReference type="ARBA" id="ARBA00022949"/>
    </source>
</evidence>
<dbReference type="Gramene" id="mRNA:HanXRQr2_Chr12g0533201">
    <property type="protein sequence ID" value="mRNA:HanXRQr2_Chr12g0533201"/>
    <property type="gene ID" value="HanXRQr2_Chr12g0533201"/>
</dbReference>
<comment type="subcellular location">
    <subcellularLocation>
        <location evidence="7">Cell junction</location>
        <location evidence="7">Plasmodesma</location>
    </subcellularLocation>
    <subcellularLocation>
        <location evidence="1">Cell membrane</location>
        <topology evidence="1">Single-pass type I membrane protein</topology>
    </subcellularLocation>
</comment>
<feature type="domain" description="Gnk2-homologous" evidence="11">
    <location>
        <begin position="41"/>
        <end position="143"/>
    </location>
</feature>
<evidence type="ECO:0000256" key="7">
    <source>
        <dbReference type="ARBA" id="ARBA00024184"/>
    </source>
</evidence>
<evidence type="ECO:0000256" key="9">
    <source>
        <dbReference type="SAM" id="Coils"/>
    </source>
</evidence>
<feature type="domain" description="Gnk2-homologous" evidence="11">
    <location>
        <begin position="148"/>
        <end position="245"/>
    </location>
</feature>
<evidence type="ECO:0000256" key="10">
    <source>
        <dbReference type="SAM" id="Phobius"/>
    </source>
</evidence>
<reference evidence="12" key="3">
    <citation type="submission" date="2020-06" db="EMBL/GenBank/DDBJ databases">
        <title>Helianthus annuus Genome sequencing and assembly Release 2.</title>
        <authorList>
            <person name="Gouzy J."/>
            <person name="Langlade N."/>
            <person name="Munos S."/>
        </authorList>
    </citation>
    <scope>NUCLEOTIDE SEQUENCE</scope>
    <source>
        <tissue evidence="12">Leaves</tissue>
    </source>
</reference>
<keyword evidence="2" id="KW-0945">Host-virus interaction</keyword>
<evidence type="ECO:0000256" key="2">
    <source>
        <dbReference type="ARBA" id="ARBA00022581"/>
    </source>
</evidence>
<proteinExistence type="inferred from homology"/>
<evidence type="ECO:0000313" key="13">
    <source>
        <dbReference type="EMBL" id="OTG04522.1"/>
    </source>
</evidence>
<name>A0A251T1I4_HELAN</name>
<keyword evidence="10" id="KW-1133">Transmembrane helix</keyword>
<evidence type="ECO:0000256" key="3">
    <source>
        <dbReference type="ARBA" id="ARBA00022729"/>
    </source>
</evidence>
<organism evidence="13 14">
    <name type="scientific">Helianthus annuus</name>
    <name type="common">Common sunflower</name>
    <dbReference type="NCBI Taxonomy" id="4232"/>
    <lineage>
        <taxon>Eukaryota</taxon>
        <taxon>Viridiplantae</taxon>
        <taxon>Streptophyta</taxon>
        <taxon>Embryophyta</taxon>
        <taxon>Tracheophyta</taxon>
        <taxon>Spermatophyta</taxon>
        <taxon>Magnoliopsida</taxon>
        <taxon>eudicotyledons</taxon>
        <taxon>Gunneridae</taxon>
        <taxon>Pentapetalae</taxon>
        <taxon>asterids</taxon>
        <taxon>campanulids</taxon>
        <taxon>Asterales</taxon>
        <taxon>Asteraceae</taxon>
        <taxon>Asteroideae</taxon>
        <taxon>Heliantheae alliance</taxon>
        <taxon>Heliantheae</taxon>
        <taxon>Helianthus</taxon>
    </lineage>
</organism>
<evidence type="ECO:0000313" key="14">
    <source>
        <dbReference type="Proteomes" id="UP000215914"/>
    </source>
</evidence>
<evidence type="ECO:0000256" key="4">
    <source>
        <dbReference type="ARBA" id="ARBA00022737"/>
    </source>
</evidence>